<keyword evidence="1" id="KW-1133">Transmembrane helix</keyword>
<keyword evidence="3" id="KW-1185">Reference proteome</keyword>
<keyword evidence="1" id="KW-0472">Membrane</keyword>
<gene>
    <name evidence="2" type="ORF">SPHA_18373</name>
</gene>
<protein>
    <recommendedName>
        <fullName evidence="4">Transmembrane protein</fullName>
    </recommendedName>
</protein>
<reference evidence="2" key="1">
    <citation type="submission" date="2021-01" db="EMBL/GenBank/DDBJ databases">
        <authorList>
            <person name="Li R."/>
            <person name="Bekaert M."/>
        </authorList>
    </citation>
    <scope>NUCLEOTIDE SEQUENCE</scope>
    <source>
        <strain evidence="2">Farmed</strain>
    </source>
</reference>
<dbReference type="EMBL" id="CAHIKZ030000664">
    <property type="protein sequence ID" value="CAE1232101.1"/>
    <property type="molecule type" value="Genomic_DNA"/>
</dbReference>
<evidence type="ECO:0000313" key="3">
    <source>
        <dbReference type="Proteomes" id="UP000597762"/>
    </source>
</evidence>
<accession>A0A812BIV8</accession>
<comment type="caution">
    <text evidence="2">The sequence shown here is derived from an EMBL/GenBank/DDBJ whole genome shotgun (WGS) entry which is preliminary data.</text>
</comment>
<evidence type="ECO:0008006" key="4">
    <source>
        <dbReference type="Google" id="ProtNLM"/>
    </source>
</evidence>
<feature type="transmembrane region" description="Helical" evidence="1">
    <location>
        <begin position="6"/>
        <end position="29"/>
    </location>
</feature>
<proteinExistence type="predicted"/>
<organism evidence="2 3">
    <name type="scientific">Acanthosepion pharaonis</name>
    <name type="common">Pharaoh cuttlefish</name>
    <name type="synonym">Sepia pharaonis</name>
    <dbReference type="NCBI Taxonomy" id="158019"/>
    <lineage>
        <taxon>Eukaryota</taxon>
        <taxon>Metazoa</taxon>
        <taxon>Spiralia</taxon>
        <taxon>Lophotrochozoa</taxon>
        <taxon>Mollusca</taxon>
        <taxon>Cephalopoda</taxon>
        <taxon>Coleoidea</taxon>
        <taxon>Decapodiformes</taxon>
        <taxon>Sepiida</taxon>
        <taxon>Sepiina</taxon>
        <taxon>Sepiidae</taxon>
        <taxon>Acanthosepion</taxon>
    </lineage>
</organism>
<dbReference type="Proteomes" id="UP000597762">
    <property type="component" value="Unassembled WGS sequence"/>
</dbReference>
<dbReference type="AlphaFoldDB" id="A0A812BIV8"/>
<keyword evidence="1" id="KW-0812">Transmembrane</keyword>
<name>A0A812BIV8_ACAPH</name>
<evidence type="ECO:0000313" key="2">
    <source>
        <dbReference type="EMBL" id="CAE1232101.1"/>
    </source>
</evidence>
<sequence length="196" mass="22352">MNVVSCFLYPFLAPSAFPSFYFLLLFFLCRRSLSLSLSHSLSLFLSPLPSFSPFSKAIHFFRFCPLLLQCQPESEEGERKDDTPSRLHPRLARQLESPTPSVAISEINTGTVIYGYTRSFFIPFQNTKRALTDLSLESSPACQKIPIVVLKKRMPVVTARVEGWFHISRQARSLQQHNQTVVHSPAFFKNCRGTVY</sequence>
<evidence type="ECO:0000256" key="1">
    <source>
        <dbReference type="SAM" id="Phobius"/>
    </source>
</evidence>